<dbReference type="Gene3D" id="2.130.10.10">
    <property type="entry name" value="YVTN repeat-like/Quinoprotein amine dehydrogenase"/>
    <property type="match status" value="1"/>
</dbReference>
<dbReference type="InterPro" id="IPR052414">
    <property type="entry name" value="U3_snoRNA-assoc_WDR"/>
</dbReference>
<evidence type="ECO:0000259" key="5">
    <source>
        <dbReference type="Pfam" id="PF04003"/>
    </source>
</evidence>
<feature type="compositionally biased region" description="Acidic residues" evidence="4">
    <location>
        <begin position="434"/>
        <end position="449"/>
    </location>
</feature>
<dbReference type="GO" id="GO:0000462">
    <property type="term" value="P:maturation of SSU-rRNA from tricistronic rRNA transcript (SSU-rRNA, 5.8S rRNA, LSU-rRNA)"/>
    <property type="evidence" value="ECO:0007669"/>
    <property type="project" value="TreeGrafter"/>
</dbReference>
<feature type="compositionally biased region" description="Basic and acidic residues" evidence="4">
    <location>
        <begin position="706"/>
        <end position="715"/>
    </location>
</feature>
<feature type="compositionally biased region" description="Low complexity" evidence="4">
    <location>
        <begin position="676"/>
        <end position="686"/>
    </location>
</feature>
<evidence type="ECO:0000256" key="3">
    <source>
        <dbReference type="ARBA" id="ARBA00038335"/>
    </source>
</evidence>
<evidence type="ECO:0000313" key="7">
    <source>
        <dbReference type="Proteomes" id="UP000276215"/>
    </source>
</evidence>
<feature type="compositionally biased region" description="Basic and acidic residues" evidence="4">
    <location>
        <begin position="755"/>
        <end position="764"/>
    </location>
</feature>
<gene>
    <name evidence="6" type="ORF">L873DRAFT_1728030</name>
</gene>
<dbReference type="Pfam" id="PF04003">
    <property type="entry name" value="Utp12"/>
    <property type="match status" value="1"/>
</dbReference>
<dbReference type="STRING" id="1336337.A0A3N4K4P8"/>
<dbReference type="AlphaFoldDB" id="A0A3N4K4P8"/>
<protein>
    <submittedName>
        <fullName evidence="6">NUC189-domain-containing protein</fullName>
    </submittedName>
</protein>
<feature type="compositionally biased region" description="Acidic residues" evidence="4">
    <location>
        <begin position="694"/>
        <end position="705"/>
    </location>
</feature>
<dbReference type="OrthoDB" id="30195at2759"/>
<dbReference type="InterPro" id="IPR036322">
    <property type="entry name" value="WD40_repeat_dom_sf"/>
</dbReference>
<dbReference type="EMBL" id="ML120353">
    <property type="protein sequence ID" value="RPB05343.1"/>
    <property type="molecule type" value="Genomic_DNA"/>
</dbReference>
<dbReference type="GO" id="GO:0032040">
    <property type="term" value="C:small-subunit processome"/>
    <property type="evidence" value="ECO:0007669"/>
    <property type="project" value="UniProtKB-ARBA"/>
</dbReference>
<reference evidence="6 7" key="1">
    <citation type="journal article" date="2018" name="Nat. Ecol. Evol.">
        <title>Pezizomycetes genomes reveal the molecular basis of ectomycorrhizal truffle lifestyle.</title>
        <authorList>
            <person name="Murat C."/>
            <person name="Payen T."/>
            <person name="Noel B."/>
            <person name="Kuo A."/>
            <person name="Morin E."/>
            <person name="Chen J."/>
            <person name="Kohler A."/>
            <person name="Krizsan K."/>
            <person name="Balestrini R."/>
            <person name="Da Silva C."/>
            <person name="Montanini B."/>
            <person name="Hainaut M."/>
            <person name="Levati E."/>
            <person name="Barry K.W."/>
            <person name="Belfiori B."/>
            <person name="Cichocki N."/>
            <person name="Clum A."/>
            <person name="Dockter R.B."/>
            <person name="Fauchery L."/>
            <person name="Guy J."/>
            <person name="Iotti M."/>
            <person name="Le Tacon F."/>
            <person name="Lindquist E.A."/>
            <person name="Lipzen A."/>
            <person name="Malagnac F."/>
            <person name="Mello A."/>
            <person name="Molinier V."/>
            <person name="Miyauchi S."/>
            <person name="Poulain J."/>
            <person name="Riccioni C."/>
            <person name="Rubini A."/>
            <person name="Sitrit Y."/>
            <person name="Splivallo R."/>
            <person name="Traeger S."/>
            <person name="Wang M."/>
            <person name="Zifcakova L."/>
            <person name="Wipf D."/>
            <person name="Zambonelli A."/>
            <person name="Paolocci F."/>
            <person name="Nowrousian M."/>
            <person name="Ottonello S."/>
            <person name="Baldrian P."/>
            <person name="Spatafora J.W."/>
            <person name="Henrissat B."/>
            <person name="Nagy L.G."/>
            <person name="Aury J.M."/>
            <person name="Wincker P."/>
            <person name="Grigoriev I.V."/>
            <person name="Bonfante P."/>
            <person name="Martin F.M."/>
        </authorList>
    </citation>
    <scope>NUCLEOTIDE SEQUENCE [LARGE SCALE GENOMIC DNA]</scope>
    <source>
        <strain evidence="6 7">120613-1</strain>
    </source>
</reference>
<proteinExistence type="inferred from homology"/>
<comment type="subcellular location">
    <subcellularLocation>
        <location evidence="1">Nucleus</location>
    </subcellularLocation>
</comment>
<comment type="similarity">
    <text evidence="3">Belongs to the UTP5 family.</text>
</comment>
<feature type="region of interest" description="Disordered" evidence="4">
    <location>
        <begin position="427"/>
        <end position="449"/>
    </location>
</feature>
<feature type="compositionally biased region" description="Acidic residues" evidence="4">
    <location>
        <begin position="717"/>
        <end position="754"/>
    </location>
</feature>
<feature type="region of interest" description="Disordered" evidence="4">
    <location>
        <begin position="669"/>
        <end position="771"/>
    </location>
</feature>
<dbReference type="SUPFAM" id="SSF50978">
    <property type="entry name" value="WD40 repeat-like"/>
    <property type="match status" value="1"/>
</dbReference>
<dbReference type="PANTHER" id="PTHR44267:SF1">
    <property type="entry name" value="WD REPEAT-CONTAINING PROTEIN 43"/>
    <property type="match status" value="1"/>
</dbReference>
<sequence length="771" mass="83107">MVNLKQKPPGKARIAPPSMSEAINSSSAQNILVSAFSSSLQLPYFASVILGLDAQRLRIHDTVTNKLRCELTLDKGVAVNHLTWGEIPNPEETTKNHKRKRTEANGEGGRNTNIGVVAASTSRGGILLVNPLEGTIQGKLTSSGHSGEVRQFIFSGKKLPSRGWSVGSDKRLIEWDIKRKVAMRVIPLKDALVQSVTFAPPFALCGSHKVYAIDYENPGKREALEFAASTTPIHTIIATDDNKLFLSVAETDRFVNVFSIEGRNLEGSLVAESDVRIITVYDSKILVAVTTDGTVELFKNPFAPVSSNHTSKRRGTTTRTADAVVRVRRATTSSVVPIVSACLQGDELILVCLEGGVSLFFERIRWSSVETGELALVGHIDISRHVGIGASASGAINEPRHAVDTLKAVVVGGGDLRDVEMGYISQGEESTAAVDEETDGEGTSDEEDGVEQTFGEKAQALKVTGAAKAPESQVARLQEVSNAVVKAPATGSLTTVLTQALQTDDNSLLESCLHSTDDGAILATIRRLNSSLAVTLLERLAERIARHPARSKQLGTWVKWIAVAHGGYLVTLPDLVSQISELHQIVSARADSMPKLLSLQGRLEMLSAQMKFRSAPASASKQDEDNKVLYMEGAGDNDSESESDDEPENVGLEGFHIEDASFINAEESIDDDDSASDSGTSNSDAGLSNAEGYVDSDDDEDEDEDGRPNGHRMSDFFDGEAIESSAQDEMDEEEAVDEDSEMEDGDDEGDGDSEDDRRVVEQIRKSKKVSR</sequence>
<evidence type="ECO:0000256" key="1">
    <source>
        <dbReference type="ARBA" id="ARBA00004123"/>
    </source>
</evidence>
<accession>A0A3N4K4P8</accession>
<dbReference type="PANTHER" id="PTHR44267">
    <property type="entry name" value="WD REPEAT-CONTAINING PROTEIN 43"/>
    <property type="match status" value="1"/>
</dbReference>
<organism evidence="6 7">
    <name type="scientific">Choiromyces venosus 120613-1</name>
    <dbReference type="NCBI Taxonomy" id="1336337"/>
    <lineage>
        <taxon>Eukaryota</taxon>
        <taxon>Fungi</taxon>
        <taxon>Dikarya</taxon>
        <taxon>Ascomycota</taxon>
        <taxon>Pezizomycotina</taxon>
        <taxon>Pezizomycetes</taxon>
        <taxon>Pezizales</taxon>
        <taxon>Tuberaceae</taxon>
        <taxon>Choiromyces</taxon>
    </lineage>
</organism>
<keyword evidence="2" id="KW-0539">Nucleus</keyword>
<dbReference type="Proteomes" id="UP000276215">
    <property type="component" value="Unassembled WGS sequence"/>
</dbReference>
<evidence type="ECO:0000256" key="2">
    <source>
        <dbReference type="ARBA" id="ARBA00023242"/>
    </source>
</evidence>
<keyword evidence="7" id="KW-1185">Reference proteome</keyword>
<evidence type="ECO:0000256" key="4">
    <source>
        <dbReference type="SAM" id="MobiDB-lite"/>
    </source>
</evidence>
<name>A0A3N4K4P8_9PEZI</name>
<feature type="region of interest" description="Disordered" evidence="4">
    <location>
        <begin position="89"/>
        <end position="113"/>
    </location>
</feature>
<feature type="domain" description="Small-subunit processome Utp12" evidence="5">
    <location>
        <begin position="505"/>
        <end position="607"/>
    </location>
</feature>
<dbReference type="InterPro" id="IPR007148">
    <property type="entry name" value="SSU_processome_Utp12"/>
</dbReference>
<dbReference type="InterPro" id="IPR015943">
    <property type="entry name" value="WD40/YVTN_repeat-like_dom_sf"/>
</dbReference>
<evidence type="ECO:0000313" key="6">
    <source>
        <dbReference type="EMBL" id="RPB05343.1"/>
    </source>
</evidence>